<reference evidence="8" key="1">
    <citation type="submission" date="2025-08" db="UniProtKB">
        <authorList>
            <consortium name="RefSeq"/>
        </authorList>
    </citation>
    <scope>IDENTIFICATION</scope>
    <source>
        <tissue evidence="8">Whole Larva</tissue>
    </source>
</reference>
<evidence type="ECO:0000256" key="5">
    <source>
        <dbReference type="ARBA" id="ARBA00023136"/>
    </source>
</evidence>
<evidence type="ECO:0000256" key="3">
    <source>
        <dbReference type="ARBA" id="ARBA00022692"/>
    </source>
</evidence>
<dbReference type="InterPro" id="IPR018801">
    <property type="entry name" value="TM129"/>
</dbReference>
<protein>
    <submittedName>
        <fullName evidence="8">E3 ubiquitin-protein ligase TM129</fullName>
    </submittedName>
</protein>
<evidence type="ECO:0000313" key="7">
    <source>
        <dbReference type="Proteomes" id="UP000695000"/>
    </source>
</evidence>
<feature type="transmembrane region" description="Helical" evidence="6">
    <location>
        <begin position="92"/>
        <end position="113"/>
    </location>
</feature>
<sequence>MTADVVFLLFYLLFAFCVIFPPTECISFGFTIPQLFSSILGSEHENFIEYHMKRTAFTLLIYSVLPLGFIFGTTFFGDENGIQKLWFVDDSIWISVLLSLAIILPILAFFEIVRYKLSWENHAIVKTLKKFTTGNRDWRMIAQNINFEFRSIDKLCVQTNAIIKIVATENWIIKVTPLSMCISHQSDSQLCVRQSDTHAFSHLSNDGTQFITIEVQSPRVPSYNIRLNTLDFRDLQDRLAGIVHIPENIKIFKSVIEKFVDAFRHAVEQNPKYKTSQDLDHCFGCNIVTSNVKLQKLCEDSGEEHCSNCNCRPIWCVDCLARWFAHQQDIEQTSQWLSGKCPCPMCKKRFCLLDVCMVEQIE</sequence>
<comment type="similarity">
    <text evidence="2">Belongs to the TMEM129 family.</text>
</comment>
<keyword evidence="7" id="KW-1185">Reference proteome</keyword>
<dbReference type="PANTHER" id="PTHR31322:SF2">
    <property type="entry name" value="E3 UBIQUITIN-PROTEIN LIGASE TM129"/>
    <property type="match status" value="1"/>
</dbReference>
<name>A0ABM1MQ16_NICVS</name>
<dbReference type="GeneID" id="108562754"/>
<feature type="transmembrane region" description="Helical" evidence="6">
    <location>
        <begin position="57"/>
        <end position="77"/>
    </location>
</feature>
<evidence type="ECO:0000256" key="1">
    <source>
        <dbReference type="ARBA" id="ARBA00004141"/>
    </source>
</evidence>
<evidence type="ECO:0000313" key="8">
    <source>
        <dbReference type="RefSeq" id="XP_017776666.1"/>
    </source>
</evidence>
<comment type="subcellular location">
    <subcellularLocation>
        <location evidence="1">Membrane</location>
        <topology evidence="1">Multi-pass membrane protein</topology>
    </subcellularLocation>
</comment>
<gene>
    <name evidence="8" type="primary">LOC108562754</name>
</gene>
<keyword evidence="3 6" id="KW-0812">Transmembrane</keyword>
<evidence type="ECO:0000256" key="4">
    <source>
        <dbReference type="ARBA" id="ARBA00022989"/>
    </source>
</evidence>
<proteinExistence type="inferred from homology"/>
<dbReference type="Pfam" id="PF10272">
    <property type="entry name" value="Tmpp129"/>
    <property type="match status" value="1"/>
</dbReference>
<dbReference type="Proteomes" id="UP000695000">
    <property type="component" value="Unplaced"/>
</dbReference>
<dbReference type="PANTHER" id="PTHR31322">
    <property type="entry name" value="E3 UBIQUITIN-PROTEIN LIGASE TM129"/>
    <property type="match status" value="1"/>
</dbReference>
<evidence type="ECO:0000256" key="6">
    <source>
        <dbReference type="SAM" id="Phobius"/>
    </source>
</evidence>
<organism evidence="7 8">
    <name type="scientific">Nicrophorus vespilloides</name>
    <name type="common">Boreal carrion beetle</name>
    <dbReference type="NCBI Taxonomy" id="110193"/>
    <lineage>
        <taxon>Eukaryota</taxon>
        <taxon>Metazoa</taxon>
        <taxon>Ecdysozoa</taxon>
        <taxon>Arthropoda</taxon>
        <taxon>Hexapoda</taxon>
        <taxon>Insecta</taxon>
        <taxon>Pterygota</taxon>
        <taxon>Neoptera</taxon>
        <taxon>Endopterygota</taxon>
        <taxon>Coleoptera</taxon>
        <taxon>Polyphaga</taxon>
        <taxon>Staphyliniformia</taxon>
        <taxon>Silphidae</taxon>
        <taxon>Nicrophorinae</taxon>
        <taxon>Nicrophorus</taxon>
    </lineage>
</organism>
<evidence type="ECO:0000256" key="2">
    <source>
        <dbReference type="ARBA" id="ARBA00007332"/>
    </source>
</evidence>
<keyword evidence="4 6" id="KW-1133">Transmembrane helix</keyword>
<accession>A0ABM1MQ16</accession>
<feature type="transmembrane region" description="Helical" evidence="6">
    <location>
        <begin position="6"/>
        <end position="36"/>
    </location>
</feature>
<keyword evidence="5 6" id="KW-0472">Membrane</keyword>
<dbReference type="RefSeq" id="XP_017776666.1">
    <property type="nucleotide sequence ID" value="XM_017921177.1"/>
</dbReference>